<keyword evidence="3" id="KW-0489">Methyltransferase</keyword>
<name>A0ABQ5NMU5_9BACI</name>
<keyword evidence="7" id="KW-0238">DNA-binding</keyword>
<dbReference type="InterPro" id="IPR029063">
    <property type="entry name" value="SAM-dependent_MTases_sf"/>
</dbReference>
<dbReference type="InterPro" id="IPR017985">
    <property type="entry name" value="MeTrfase_CN4_CS"/>
</dbReference>
<reference evidence="10" key="1">
    <citation type="submission" date="2022-08" db="EMBL/GenBank/DDBJ databases">
        <title>Draft genome sequence of Lysinibacillus sp. strain KH24.</title>
        <authorList>
            <person name="Kanbe H."/>
            <person name="Itoh H."/>
        </authorList>
    </citation>
    <scope>NUCLEOTIDE SEQUENCE</scope>
    <source>
        <strain evidence="10">KH24</strain>
    </source>
</reference>
<dbReference type="Proteomes" id="UP001065593">
    <property type="component" value="Unassembled WGS sequence"/>
</dbReference>
<dbReference type="CDD" id="cd02440">
    <property type="entry name" value="AdoMet_MTases"/>
    <property type="match status" value="1"/>
</dbReference>
<evidence type="ECO:0000256" key="6">
    <source>
        <dbReference type="ARBA" id="ARBA00022747"/>
    </source>
</evidence>
<evidence type="ECO:0000256" key="5">
    <source>
        <dbReference type="ARBA" id="ARBA00022691"/>
    </source>
</evidence>
<evidence type="ECO:0000313" key="11">
    <source>
        <dbReference type="Proteomes" id="UP001065593"/>
    </source>
</evidence>
<gene>
    <name evidence="10" type="ORF">LYSBPC_28280</name>
</gene>
<evidence type="ECO:0000256" key="3">
    <source>
        <dbReference type="ARBA" id="ARBA00022603"/>
    </source>
</evidence>
<protein>
    <recommendedName>
        <fullName evidence="2">site-specific DNA-methyltransferase (cytosine-N(4)-specific)</fullName>
        <ecNumber evidence="2">2.1.1.113</ecNumber>
    </recommendedName>
</protein>
<comment type="catalytic activity">
    <reaction evidence="8">
        <text>a 2'-deoxycytidine in DNA + S-adenosyl-L-methionine = an N(4)-methyl-2'-deoxycytidine in DNA + S-adenosyl-L-homocysteine + H(+)</text>
        <dbReference type="Rhea" id="RHEA:16857"/>
        <dbReference type="Rhea" id="RHEA-COMP:11369"/>
        <dbReference type="Rhea" id="RHEA-COMP:13674"/>
        <dbReference type="ChEBI" id="CHEBI:15378"/>
        <dbReference type="ChEBI" id="CHEBI:57856"/>
        <dbReference type="ChEBI" id="CHEBI:59789"/>
        <dbReference type="ChEBI" id="CHEBI:85452"/>
        <dbReference type="ChEBI" id="CHEBI:137933"/>
        <dbReference type="EC" id="2.1.1.113"/>
    </reaction>
</comment>
<dbReference type="PROSITE" id="PS00093">
    <property type="entry name" value="N4_MTASE"/>
    <property type="match status" value="1"/>
</dbReference>
<proteinExistence type="inferred from homology"/>
<sequence>MIVKNIKHYEELDNINLDYQGENRSASFLERNNSVLSYPAKLVPQLVADIIKHIANEREIKTILDPFVGSGTTALEANYLGFDFYGTDLNPLAILIAKTKVLILERNDEIIGIISDFLTEISIEYKPTLKVDIVDFKNIDYWFKKSNIHEISYLKNKINLFIEKQDVKLQEIYSLILLSSLSSCIKASSLSRNSEFKLYRMSPSDIEKFQINSIEMFENKVNDLLDNIINITIQRKSKNNVEIRLKNAKNLDFINEEFIDLVITSPPYGDSRSTVAYGQFSRLSIQWLGDLLSKFLSIPISNDNCDELLLGGKYSSIDINEEVILNTSDTLRNLFQEIDLIINEDLVTFNGILEEVNRIIENVNSNKKVQIKDLNEKFFELIDERVRLDYVRRFNKEAILSKNEIKSRSVLKKNEYIKMIFTDNFYIKDNNIKEDFIGKIGLVRETVKRKIISTPKRKDEILKFFKDLFVVVLETDRVLKNGGIQTWVVGHRTIFGKIQINMKEILLDWFISLGYIKISDLSRDYSFKRLPHHINSTVNRNDRIPTMMKEHILIVQKNKEV</sequence>
<evidence type="ECO:0000256" key="8">
    <source>
        <dbReference type="ARBA" id="ARBA00049120"/>
    </source>
</evidence>
<dbReference type="EC" id="2.1.1.113" evidence="2"/>
<organism evidence="10 11">
    <name type="scientific">Lysinibacillus piscis</name>
    <dbReference type="NCBI Taxonomy" id="2518931"/>
    <lineage>
        <taxon>Bacteria</taxon>
        <taxon>Bacillati</taxon>
        <taxon>Bacillota</taxon>
        <taxon>Bacilli</taxon>
        <taxon>Bacillales</taxon>
        <taxon>Bacillaceae</taxon>
        <taxon>Lysinibacillus</taxon>
    </lineage>
</organism>
<evidence type="ECO:0000256" key="2">
    <source>
        <dbReference type="ARBA" id="ARBA00012185"/>
    </source>
</evidence>
<dbReference type="Gene3D" id="3.40.50.150">
    <property type="entry name" value="Vaccinia Virus protein VP39"/>
    <property type="match status" value="2"/>
</dbReference>
<dbReference type="EMBL" id="BRZA01000003">
    <property type="protein sequence ID" value="GLC89701.1"/>
    <property type="molecule type" value="Genomic_DNA"/>
</dbReference>
<feature type="domain" description="DNA methylase N-4/N-6" evidence="9">
    <location>
        <begin position="22"/>
        <end position="98"/>
    </location>
</feature>
<evidence type="ECO:0000256" key="4">
    <source>
        <dbReference type="ARBA" id="ARBA00022679"/>
    </source>
</evidence>
<evidence type="ECO:0000313" key="10">
    <source>
        <dbReference type="EMBL" id="GLC89701.1"/>
    </source>
</evidence>
<evidence type="ECO:0000259" key="9">
    <source>
        <dbReference type="Pfam" id="PF01555"/>
    </source>
</evidence>
<dbReference type="InterPro" id="IPR002941">
    <property type="entry name" value="DNA_methylase_N4/N6"/>
</dbReference>
<dbReference type="Pfam" id="PF01555">
    <property type="entry name" value="N6_N4_Mtase"/>
    <property type="match status" value="1"/>
</dbReference>
<comment type="similarity">
    <text evidence="1">Belongs to the N(4)/N(6)-methyltransferase family. N(4) subfamily.</text>
</comment>
<dbReference type="SUPFAM" id="SSF53335">
    <property type="entry name" value="S-adenosyl-L-methionine-dependent methyltransferases"/>
    <property type="match status" value="2"/>
</dbReference>
<keyword evidence="6" id="KW-0680">Restriction system</keyword>
<keyword evidence="4" id="KW-0808">Transferase</keyword>
<accession>A0ABQ5NMU5</accession>
<dbReference type="RefSeq" id="WP_264989537.1">
    <property type="nucleotide sequence ID" value="NZ_BRZA01000003.1"/>
</dbReference>
<keyword evidence="5" id="KW-0949">S-adenosyl-L-methionine</keyword>
<comment type="caution">
    <text evidence="10">The sequence shown here is derived from an EMBL/GenBank/DDBJ whole genome shotgun (WGS) entry which is preliminary data.</text>
</comment>
<evidence type="ECO:0000256" key="1">
    <source>
        <dbReference type="ARBA" id="ARBA00010203"/>
    </source>
</evidence>
<keyword evidence="11" id="KW-1185">Reference proteome</keyword>
<evidence type="ECO:0000256" key="7">
    <source>
        <dbReference type="ARBA" id="ARBA00023125"/>
    </source>
</evidence>